<keyword evidence="3" id="KW-1185">Reference proteome</keyword>
<dbReference type="Proteomes" id="UP000246464">
    <property type="component" value="Chromosome 1"/>
</dbReference>
<evidence type="ECO:0000256" key="1">
    <source>
        <dbReference type="SAM" id="MobiDB-lite"/>
    </source>
</evidence>
<proteinExistence type="predicted"/>
<reference evidence="2 3" key="1">
    <citation type="submission" date="2017-12" db="EMBL/GenBank/DDBJ databases">
        <title>Integrating genomic resources of turbot (Scophthalmus maximus) in depth evaluation of genetic and physical mapping variation across individuals.</title>
        <authorList>
            <person name="Martinez P."/>
        </authorList>
    </citation>
    <scope>NUCLEOTIDE SEQUENCE [LARGE SCALE GENOMIC DNA]</scope>
</reference>
<name>A0A2U9AVN4_SCOMX</name>
<dbReference type="AlphaFoldDB" id="A0A2U9AVN4"/>
<accession>A0A2U9AVN4</accession>
<feature type="compositionally biased region" description="Basic and acidic residues" evidence="1">
    <location>
        <begin position="7"/>
        <end position="21"/>
    </location>
</feature>
<organism evidence="2 3">
    <name type="scientific">Scophthalmus maximus</name>
    <name type="common">Turbot</name>
    <name type="synonym">Psetta maxima</name>
    <dbReference type="NCBI Taxonomy" id="52904"/>
    <lineage>
        <taxon>Eukaryota</taxon>
        <taxon>Metazoa</taxon>
        <taxon>Chordata</taxon>
        <taxon>Craniata</taxon>
        <taxon>Vertebrata</taxon>
        <taxon>Euteleostomi</taxon>
        <taxon>Actinopterygii</taxon>
        <taxon>Neopterygii</taxon>
        <taxon>Teleostei</taxon>
        <taxon>Neoteleostei</taxon>
        <taxon>Acanthomorphata</taxon>
        <taxon>Carangaria</taxon>
        <taxon>Pleuronectiformes</taxon>
        <taxon>Pleuronectoidei</taxon>
        <taxon>Scophthalmidae</taxon>
        <taxon>Scophthalmus</taxon>
    </lineage>
</organism>
<sequence>MGSDTARALRDIGKKKKKEGEMMEVKMTEETLEPRQQSHSTRCLSHGTATTVERVNKQCNDIQDSESQAWCVAWLGLQPGSQLTLLCSSSDQWDERLQVTRRAPAGLTTCRETSWNESSAHRWSVTAGVSTEWLSFPLCGMLSRACSDKRGQYDQRHVDKSRTRTIASPLEPKRNLLPRVTLPRQTLFFARGRMEMELRDNTDSARDRTEE</sequence>
<evidence type="ECO:0000313" key="2">
    <source>
        <dbReference type="EMBL" id="AWO95671.1"/>
    </source>
</evidence>
<feature type="region of interest" description="Disordered" evidence="1">
    <location>
        <begin position="1"/>
        <end position="21"/>
    </location>
</feature>
<protein>
    <submittedName>
        <fullName evidence="2">Uncharacterized protein</fullName>
    </submittedName>
</protein>
<evidence type="ECO:0000313" key="3">
    <source>
        <dbReference type="Proteomes" id="UP000246464"/>
    </source>
</evidence>
<gene>
    <name evidence="2" type="ORF">SMAX5B_006708</name>
</gene>
<dbReference type="EMBL" id="CP026243">
    <property type="protein sequence ID" value="AWO95671.1"/>
    <property type="molecule type" value="Genomic_DNA"/>
</dbReference>